<dbReference type="InterPro" id="IPR011701">
    <property type="entry name" value="MFS"/>
</dbReference>
<feature type="region of interest" description="Disordered" evidence="6">
    <location>
        <begin position="384"/>
        <end position="405"/>
    </location>
</feature>
<feature type="transmembrane region" description="Helical" evidence="7">
    <location>
        <begin position="355"/>
        <end position="373"/>
    </location>
</feature>
<evidence type="ECO:0000259" key="8">
    <source>
        <dbReference type="PROSITE" id="PS50850"/>
    </source>
</evidence>
<feature type="transmembrane region" description="Helical" evidence="7">
    <location>
        <begin position="95"/>
        <end position="119"/>
    </location>
</feature>
<gene>
    <name evidence="9" type="ORF">CGLY_05495</name>
</gene>
<dbReference type="STRING" id="1404245.CGLY_05495"/>
<dbReference type="Gene3D" id="1.20.1250.20">
    <property type="entry name" value="MFS general substrate transporter like domains"/>
    <property type="match status" value="2"/>
</dbReference>
<keyword evidence="2" id="KW-1003">Cell membrane</keyword>
<feature type="transmembrane region" description="Helical" evidence="7">
    <location>
        <begin position="158"/>
        <end position="181"/>
    </location>
</feature>
<dbReference type="Proteomes" id="UP000023703">
    <property type="component" value="Chromosome"/>
</dbReference>
<keyword evidence="5 7" id="KW-0472">Membrane</keyword>
<dbReference type="OrthoDB" id="9814237at2"/>
<dbReference type="NCBIfam" id="NF033135">
    <property type="entry name" value="cmx_cmrA"/>
    <property type="match status" value="1"/>
</dbReference>
<dbReference type="CDD" id="cd17324">
    <property type="entry name" value="MFS_NepI_like"/>
    <property type="match status" value="1"/>
</dbReference>
<dbReference type="Pfam" id="PF07690">
    <property type="entry name" value="MFS_1"/>
    <property type="match status" value="1"/>
</dbReference>
<feature type="transmembrane region" description="Helical" evidence="7">
    <location>
        <begin position="202"/>
        <end position="224"/>
    </location>
</feature>
<evidence type="ECO:0000313" key="10">
    <source>
        <dbReference type="Proteomes" id="UP000023703"/>
    </source>
</evidence>
<dbReference type="PANTHER" id="PTHR43124">
    <property type="entry name" value="PURINE EFFLUX PUMP PBUE"/>
    <property type="match status" value="1"/>
</dbReference>
<dbReference type="GO" id="GO:0005886">
    <property type="term" value="C:plasma membrane"/>
    <property type="evidence" value="ECO:0007669"/>
    <property type="project" value="UniProtKB-SubCell"/>
</dbReference>
<feature type="transmembrane region" description="Helical" evidence="7">
    <location>
        <begin position="290"/>
        <end position="309"/>
    </location>
</feature>
<reference evidence="9 10" key="1">
    <citation type="journal article" date="2015" name="Int. J. Syst. Evol. Microbiol.">
        <title>Revisiting Corynebacterium glyciniphilum (ex Kubota et al., 1972) sp. nov., nom. rev., isolated from putrefied banana.</title>
        <authorList>
            <person name="Al-Dilaimi A."/>
            <person name="Bednarz H."/>
            <person name="Lomker A."/>
            <person name="Niehaus K."/>
            <person name="Kalinowski J."/>
            <person name="Ruckert C."/>
        </authorList>
    </citation>
    <scope>NUCLEOTIDE SEQUENCE [LARGE SCALE GENOMIC DNA]</scope>
    <source>
        <strain evidence="9">AJ 3170</strain>
    </source>
</reference>
<dbReference type="AlphaFoldDB" id="X5DSB1"/>
<sequence length="405" mass="42029">MPLAIWGIGFGIFAQGTSELMLAGLLPDMADDLQVTIPQAGMLISAFALGMLVGAPVLAALTLRWPRRFALLLFLAVFVLSHVVSALTGSYELLLAMRFIGAFAYAGFWAVGGSTAMALAGPERRGQAMGIVAGGLTVATVLGLPAGTWIGQHLGWRGAFWTVAVLSIIAAVVIVFCVPALRPENPPNLRAELRGLRPPRLWLSYAMTATATTALLGTFSYLSAMLVETTGLGSSWVPAVLFGYGFGALVGIALGGKAADRYPSSVLGIGFSGLLVTSVLLAVFAQYPGAVIALVVALGFLGFSTNPALNSRFIPLAPDAPTLSVSGNVSAFNVGITLGPWLGGLALSAGHDYPVIPAIGAAVAVLALVLWAWDLVLDSRTRRAPSNQRREPCGTEAVRVETPCG</sequence>
<dbReference type="KEGG" id="cgy:CGLY_05495"/>
<feature type="transmembrane region" description="Helical" evidence="7">
    <location>
        <begin position="330"/>
        <end position="349"/>
    </location>
</feature>
<dbReference type="eggNOG" id="COG2814">
    <property type="taxonomic scope" value="Bacteria"/>
</dbReference>
<feature type="transmembrane region" description="Helical" evidence="7">
    <location>
        <begin position="131"/>
        <end position="152"/>
    </location>
</feature>
<name>X5DSB1_9CORY</name>
<dbReference type="PROSITE" id="PS50850">
    <property type="entry name" value="MFS"/>
    <property type="match status" value="1"/>
</dbReference>
<dbReference type="GO" id="GO:0022857">
    <property type="term" value="F:transmembrane transporter activity"/>
    <property type="evidence" value="ECO:0007669"/>
    <property type="project" value="InterPro"/>
</dbReference>
<feature type="domain" description="Major facilitator superfamily (MFS) profile" evidence="8">
    <location>
        <begin position="4"/>
        <end position="382"/>
    </location>
</feature>
<dbReference type="EMBL" id="CP006842">
    <property type="protein sequence ID" value="AHW63547.1"/>
    <property type="molecule type" value="Genomic_DNA"/>
</dbReference>
<evidence type="ECO:0000256" key="5">
    <source>
        <dbReference type="ARBA" id="ARBA00023136"/>
    </source>
</evidence>
<dbReference type="RefSeq" id="WP_038547162.1">
    <property type="nucleotide sequence ID" value="NZ_CP006842.1"/>
</dbReference>
<dbReference type="PANTHER" id="PTHR43124:SF3">
    <property type="entry name" value="CHLORAMPHENICOL EFFLUX PUMP RV0191"/>
    <property type="match status" value="1"/>
</dbReference>
<dbReference type="HOGENOM" id="CLU_001265_61_2_11"/>
<keyword evidence="4 7" id="KW-1133">Transmembrane helix</keyword>
<dbReference type="InterPro" id="IPR020846">
    <property type="entry name" value="MFS_dom"/>
</dbReference>
<keyword evidence="10" id="KW-1185">Reference proteome</keyword>
<dbReference type="InterPro" id="IPR050189">
    <property type="entry name" value="MFS_Efflux_Transporters"/>
</dbReference>
<comment type="subcellular location">
    <subcellularLocation>
        <location evidence="1">Cell membrane</location>
        <topology evidence="1">Multi-pass membrane protein</topology>
    </subcellularLocation>
</comment>
<dbReference type="InterPro" id="IPR036259">
    <property type="entry name" value="MFS_trans_sf"/>
</dbReference>
<evidence type="ECO:0000313" key="9">
    <source>
        <dbReference type="EMBL" id="AHW63547.1"/>
    </source>
</evidence>
<keyword evidence="3 7" id="KW-0812">Transmembrane</keyword>
<feature type="transmembrane region" description="Helical" evidence="7">
    <location>
        <begin position="236"/>
        <end position="254"/>
    </location>
</feature>
<feature type="transmembrane region" description="Helical" evidence="7">
    <location>
        <begin position="70"/>
        <end position="89"/>
    </location>
</feature>
<feature type="transmembrane region" description="Helical" evidence="7">
    <location>
        <begin position="42"/>
        <end position="63"/>
    </location>
</feature>
<proteinExistence type="predicted"/>
<dbReference type="SUPFAM" id="SSF103473">
    <property type="entry name" value="MFS general substrate transporter"/>
    <property type="match status" value="1"/>
</dbReference>
<protein>
    <submittedName>
        <fullName evidence="9">Putative chloramphenicol resistance protein, MFS-type</fullName>
    </submittedName>
</protein>
<evidence type="ECO:0000256" key="1">
    <source>
        <dbReference type="ARBA" id="ARBA00004651"/>
    </source>
</evidence>
<accession>X5DSB1</accession>
<evidence type="ECO:0000256" key="3">
    <source>
        <dbReference type="ARBA" id="ARBA00022692"/>
    </source>
</evidence>
<organism evidence="9 10">
    <name type="scientific">Corynebacterium glyciniphilum AJ 3170</name>
    <dbReference type="NCBI Taxonomy" id="1404245"/>
    <lineage>
        <taxon>Bacteria</taxon>
        <taxon>Bacillati</taxon>
        <taxon>Actinomycetota</taxon>
        <taxon>Actinomycetes</taxon>
        <taxon>Mycobacteriales</taxon>
        <taxon>Corynebacteriaceae</taxon>
        <taxon>Corynebacterium</taxon>
    </lineage>
</organism>
<evidence type="ECO:0000256" key="2">
    <source>
        <dbReference type="ARBA" id="ARBA00022475"/>
    </source>
</evidence>
<evidence type="ECO:0000256" key="4">
    <source>
        <dbReference type="ARBA" id="ARBA00022989"/>
    </source>
</evidence>
<feature type="transmembrane region" description="Helical" evidence="7">
    <location>
        <begin position="266"/>
        <end position="284"/>
    </location>
</feature>
<evidence type="ECO:0000256" key="7">
    <source>
        <dbReference type="SAM" id="Phobius"/>
    </source>
</evidence>
<evidence type="ECO:0000256" key="6">
    <source>
        <dbReference type="SAM" id="MobiDB-lite"/>
    </source>
</evidence>